<dbReference type="Proteomes" id="UP000179023">
    <property type="component" value="Unassembled WGS sequence"/>
</dbReference>
<gene>
    <name evidence="1" type="ORF">A3C07_01130</name>
</gene>
<reference evidence="1 2" key="1">
    <citation type="journal article" date="2016" name="Nat. Commun.">
        <title>Thousands of microbial genomes shed light on interconnected biogeochemical processes in an aquifer system.</title>
        <authorList>
            <person name="Anantharaman K."/>
            <person name="Brown C.T."/>
            <person name="Hug L.A."/>
            <person name="Sharon I."/>
            <person name="Castelle C.J."/>
            <person name="Probst A.J."/>
            <person name="Thomas B.C."/>
            <person name="Singh A."/>
            <person name="Wilkins M.J."/>
            <person name="Karaoz U."/>
            <person name="Brodie E.L."/>
            <person name="Williams K.H."/>
            <person name="Hubbard S.S."/>
            <person name="Banfield J.F."/>
        </authorList>
    </citation>
    <scope>NUCLEOTIDE SEQUENCE [LARGE SCALE GENOMIC DNA]</scope>
</reference>
<protein>
    <submittedName>
        <fullName evidence="1">Uncharacterized protein</fullName>
    </submittedName>
</protein>
<name>A0A1G2KGL0_9BACT</name>
<organism evidence="1 2">
    <name type="scientific">Candidatus Sungbacteria bacterium RIFCSPHIGHO2_02_FULL_47_11</name>
    <dbReference type="NCBI Taxonomy" id="1802270"/>
    <lineage>
        <taxon>Bacteria</taxon>
        <taxon>Candidatus Sungiibacteriota</taxon>
    </lineage>
</organism>
<comment type="caution">
    <text evidence="1">The sequence shown here is derived from an EMBL/GenBank/DDBJ whole genome shotgun (WGS) entry which is preliminary data.</text>
</comment>
<dbReference type="EMBL" id="MHQI01000063">
    <property type="protein sequence ID" value="OGZ98535.1"/>
    <property type="molecule type" value="Genomic_DNA"/>
</dbReference>
<evidence type="ECO:0000313" key="1">
    <source>
        <dbReference type="EMBL" id="OGZ98535.1"/>
    </source>
</evidence>
<proteinExistence type="predicted"/>
<accession>A0A1G2KGL0</accession>
<evidence type="ECO:0000313" key="2">
    <source>
        <dbReference type="Proteomes" id="UP000179023"/>
    </source>
</evidence>
<dbReference type="AlphaFoldDB" id="A0A1G2KGL0"/>
<sequence length="550" mass="64779">MNSETRPCQNCKQNFVIETEDFAFYEKIKVPPPTWCPECRLIRRLAFWPFGKFHKRQCDLTGENIISIYPPKTRFPVYKNANWYSDKWEPPIMEYDPGRPFMDQMYELQTKTPRPHLYGTNNVNCDYSDDVWESKNCYLCRSLMLCEDLSYSYRVVRCRDSFDLFYCYDAEQSYDCIYCFNVYKVRHARNTRDSYESAFLYDCRNVRNCFMCWNLRNKEYHILNKPYTKEGYFEKLKEYYTGSQSQFLAIAQEFEDKIKNEAIHKVTMNVKTVNSSGNYMTDCKNCKNCYFLETSEDCSYVHRGAKNKDSQDLTGMWGGNLCYEICQLMDGGYRLVYSNYCTNCRNSEYLDFCVDCEYCFGCVGLRKKKFCVLNKQYSEEEYGRIVGKIKDAMKKNGTYGLFFPQKMATCGYNLSLAGILFPKIKEAVSEAGGEWEELEKKDPEGAEIAPFTDDIKGVGDGIIYKGLRCEESGRVFNITKVELAYLRAHDIPLPRFYPDIRVMRRMQKLFYITPRPIQCFLCGKEIPSYYPPEWGYKKIACEACYQKEVV</sequence>